<dbReference type="Proteomes" id="UP001055879">
    <property type="component" value="Linkage Group LG14"/>
</dbReference>
<gene>
    <name evidence="1" type="ORF">L6452_37384</name>
</gene>
<name>A0ACB8Y4D2_ARCLA</name>
<reference evidence="2" key="1">
    <citation type="journal article" date="2022" name="Mol. Ecol. Resour.">
        <title>The genomes of chicory, endive, great burdock and yacon provide insights into Asteraceae palaeo-polyploidization history and plant inulin production.</title>
        <authorList>
            <person name="Fan W."/>
            <person name="Wang S."/>
            <person name="Wang H."/>
            <person name="Wang A."/>
            <person name="Jiang F."/>
            <person name="Liu H."/>
            <person name="Zhao H."/>
            <person name="Xu D."/>
            <person name="Zhang Y."/>
        </authorList>
    </citation>
    <scope>NUCLEOTIDE SEQUENCE [LARGE SCALE GENOMIC DNA]</scope>
    <source>
        <strain evidence="2">cv. Niubang</strain>
    </source>
</reference>
<accession>A0ACB8Y4D2</accession>
<evidence type="ECO:0000313" key="1">
    <source>
        <dbReference type="EMBL" id="KAI3678103.1"/>
    </source>
</evidence>
<organism evidence="1 2">
    <name type="scientific">Arctium lappa</name>
    <name type="common">Greater burdock</name>
    <name type="synonym">Lappa major</name>
    <dbReference type="NCBI Taxonomy" id="4217"/>
    <lineage>
        <taxon>Eukaryota</taxon>
        <taxon>Viridiplantae</taxon>
        <taxon>Streptophyta</taxon>
        <taxon>Embryophyta</taxon>
        <taxon>Tracheophyta</taxon>
        <taxon>Spermatophyta</taxon>
        <taxon>Magnoliopsida</taxon>
        <taxon>eudicotyledons</taxon>
        <taxon>Gunneridae</taxon>
        <taxon>Pentapetalae</taxon>
        <taxon>asterids</taxon>
        <taxon>campanulids</taxon>
        <taxon>Asterales</taxon>
        <taxon>Asteraceae</taxon>
        <taxon>Carduoideae</taxon>
        <taxon>Cardueae</taxon>
        <taxon>Arctiinae</taxon>
        <taxon>Arctium</taxon>
    </lineage>
</organism>
<sequence length="144" mass="16273">MVLVIDSVTHIAYGLLQRGCMAWAHCANIRANALIDTVVSTILMTEIRLLGCLEKIDMLLGKNIKFVEEERELANGCLLHGCSLFMVLTLYLILEAFISLYTVSIVVMFHFQDPQEYVVREEEAGNGIYFVWEDEATSNLIRVA</sequence>
<comment type="caution">
    <text evidence="1">The sequence shown here is derived from an EMBL/GenBank/DDBJ whole genome shotgun (WGS) entry which is preliminary data.</text>
</comment>
<keyword evidence="2" id="KW-1185">Reference proteome</keyword>
<dbReference type="EMBL" id="CM042060">
    <property type="protein sequence ID" value="KAI3678103.1"/>
    <property type="molecule type" value="Genomic_DNA"/>
</dbReference>
<evidence type="ECO:0000313" key="2">
    <source>
        <dbReference type="Proteomes" id="UP001055879"/>
    </source>
</evidence>
<protein>
    <submittedName>
        <fullName evidence="1">Uncharacterized protein</fullName>
    </submittedName>
</protein>
<reference evidence="1 2" key="2">
    <citation type="journal article" date="2022" name="Mol. Ecol. Resour.">
        <title>The genomes of chicory, endive, great burdock and yacon provide insights into Asteraceae paleo-polyploidization history and plant inulin production.</title>
        <authorList>
            <person name="Fan W."/>
            <person name="Wang S."/>
            <person name="Wang H."/>
            <person name="Wang A."/>
            <person name="Jiang F."/>
            <person name="Liu H."/>
            <person name="Zhao H."/>
            <person name="Xu D."/>
            <person name="Zhang Y."/>
        </authorList>
    </citation>
    <scope>NUCLEOTIDE SEQUENCE [LARGE SCALE GENOMIC DNA]</scope>
    <source>
        <strain evidence="2">cv. Niubang</strain>
    </source>
</reference>
<proteinExistence type="predicted"/>